<dbReference type="AlphaFoldDB" id="A0A8H3IJY2"/>
<gene>
    <name evidence="2" type="ORF">GOMPHAMPRED_002329</name>
</gene>
<proteinExistence type="predicted"/>
<name>A0A8H3IJY2_9LECA</name>
<accession>A0A8H3IJY2</accession>
<protein>
    <submittedName>
        <fullName evidence="2">Uncharacterized protein</fullName>
    </submittedName>
</protein>
<feature type="compositionally biased region" description="Basic and acidic residues" evidence="1">
    <location>
        <begin position="225"/>
        <end position="242"/>
    </location>
</feature>
<dbReference type="Proteomes" id="UP000664169">
    <property type="component" value="Unassembled WGS sequence"/>
</dbReference>
<keyword evidence="3" id="KW-1185">Reference proteome</keyword>
<feature type="compositionally biased region" description="Gly residues" evidence="1">
    <location>
        <begin position="203"/>
        <end position="219"/>
    </location>
</feature>
<organism evidence="2 3">
    <name type="scientific">Gomphillus americanus</name>
    <dbReference type="NCBI Taxonomy" id="1940652"/>
    <lineage>
        <taxon>Eukaryota</taxon>
        <taxon>Fungi</taxon>
        <taxon>Dikarya</taxon>
        <taxon>Ascomycota</taxon>
        <taxon>Pezizomycotina</taxon>
        <taxon>Lecanoromycetes</taxon>
        <taxon>OSLEUM clade</taxon>
        <taxon>Ostropomycetidae</taxon>
        <taxon>Ostropales</taxon>
        <taxon>Graphidaceae</taxon>
        <taxon>Gomphilloideae</taxon>
        <taxon>Gomphillus</taxon>
    </lineage>
</organism>
<reference evidence="2" key="1">
    <citation type="submission" date="2021-03" db="EMBL/GenBank/DDBJ databases">
        <authorList>
            <person name="Tagirdzhanova G."/>
        </authorList>
    </citation>
    <scope>NUCLEOTIDE SEQUENCE</scope>
</reference>
<feature type="compositionally biased region" description="Basic and acidic residues" evidence="1">
    <location>
        <begin position="189"/>
        <end position="202"/>
    </location>
</feature>
<feature type="region of interest" description="Disordered" evidence="1">
    <location>
        <begin position="171"/>
        <end position="285"/>
    </location>
</feature>
<feature type="region of interest" description="Disordered" evidence="1">
    <location>
        <begin position="129"/>
        <end position="153"/>
    </location>
</feature>
<sequence length="285" mass="33802">MVPQGNQRERVYIRREQPRREERNDLRLEWRWHIPFTRKKEKKYVVIEEPAPAPIFIHHAPPTPPLTPRRVIEANVVPISPRSPRLPVREHQTRLIAPARERSQERLERQRREEARRLAARRAALEAHIEGLRQQQSAREAEREEARRSRAHEMRIRQIDADIARLREELQSSERRHRRAQGNILHQADPPHRQDFRIHHQDAGGGVGNRDGGDGLGGGRHARQRAQDREIRDLERRFAEERRRRRREALAADPNTGRRQENPFRQPRNNAAGVWINNRNGRARM</sequence>
<dbReference type="EMBL" id="CAJPDQ010000017">
    <property type="protein sequence ID" value="CAF9921593.1"/>
    <property type="molecule type" value="Genomic_DNA"/>
</dbReference>
<evidence type="ECO:0000313" key="2">
    <source>
        <dbReference type="EMBL" id="CAF9921593.1"/>
    </source>
</evidence>
<evidence type="ECO:0000313" key="3">
    <source>
        <dbReference type="Proteomes" id="UP000664169"/>
    </source>
</evidence>
<feature type="compositionally biased region" description="Basic and acidic residues" evidence="1">
    <location>
        <begin position="139"/>
        <end position="153"/>
    </location>
</feature>
<evidence type="ECO:0000256" key="1">
    <source>
        <dbReference type="SAM" id="MobiDB-lite"/>
    </source>
</evidence>
<comment type="caution">
    <text evidence="2">The sequence shown here is derived from an EMBL/GenBank/DDBJ whole genome shotgun (WGS) entry which is preliminary data.</text>
</comment>